<evidence type="ECO:0000256" key="1">
    <source>
        <dbReference type="ARBA" id="ARBA00004651"/>
    </source>
</evidence>
<evidence type="ECO:0000256" key="7">
    <source>
        <dbReference type="RuleBase" id="RU363032"/>
    </source>
</evidence>
<gene>
    <name evidence="9" type="primary">gsiD_3</name>
    <name evidence="9" type="ORF">Mrose_01309</name>
</gene>
<keyword evidence="10" id="KW-1185">Reference proteome</keyword>
<dbReference type="Gene3D" id="1.10.3720.10">
    <property type="entry name" value="MetI-like"/>
    <property type="match status" value="1"/>
</dbReference>
<comment type="subcellular location">
    <subcellularLocation>
        <location evidence="1 7">Cell membrane</location>
        <topology evidence="1 7">Multi-pass membrane protein</topology>
    </subcellularLocation>
</comment>
<dbReference type="OrthoDB" id="9783218at2"/>
<dbReference type="Proteomes" id="UP000265341">
    <property type="component" value="Unassembled WGS sequence"/>
</dbReference>
<reference evidence="9 10" key="1">
    <citation type="submission" date="2018-08" db="EMBL/GenBank/DDBJ databases">
        <title>Meiothermus roseus NBRC 110900 genome sequencing project.</title>
        <authorList>
            <person name="Da Costa M.S."/>
            <person name="Albuquerque L."/>
            <person name="Raposo P."/>
            <person name="Froufe H.J.C."/>
            <person name="Barroso C.S."/>
            <person name="Egas C."/>
        </authorList>
    </citation>
    <scope>NUCLEOTIDE SEQUENCE [LARGE SCALE GENOMIC DNA]</scope>
    <source>
        <strain evidence="9 10">NBRC 110900</strain>
    </source>
</reference>
<dbReference type="RefSeq" id="WP_119276678.1">
    <property type="nucleotide sequence ID" value="NZ_QWLA01000019.1"/>
</dbReference>
<keyword evidence="2 7" id="KW-0813">Transport</keyword>
<comment type="caution">
    <text evidence="9">The sequence shown here is derived from an EMBL/GenBank/DDBJ whole genome shotgun (WGS) entry which is preliminary data.</text>
</comment>
<dbReference type="InterPro" id="IPR035906">
    <property type="entry name" value="MetI-like_sf"/>
</dbReference>
<evidence type="ECO:0000256" key="2">
    <source>
        <dbReference type="ARBA" id="ARBA00022448"/>
    </source>
</evidence>
<feature type="transmembrane region" description="Helical" evidence="7">
    <location>
        <begin position="153"/>
        <end position="171"/>
    </location>
</feature>
<sequence>MNSITPSAAAPSRSQSRFWLRVRRNPVGLGAFLTICLLTLLVVFGPLLYRVAPDATDPLNILAASSPTHPLGTDELGRDMLSRLLYGGRISLSVGLLSMLVGLTIGTVVGGIAGYFKGWAETVVMRLVDVFMSIPSFFLVLVIVTAFGNHPLTVVLTVGIGFWAQMARVVYAEFSKYRGREFVEAMHALGASHARIMFGHIFPQVLPQAIVLATLGVGWAILTEAALSYLGLGIQPPLASWGNMLQNAQAYLYSNPMLAVYPGLFIAVTVLAFNVLGNALRDVLDPRN</sequence>
<dbReference type="InterPro" id="IPR000515">
    <property type="entry name" value="MetI-like"/>
</dbReference>
<protein>
    <submittedName>
        <fullName evidence="9">Glutathione transport system permease protein GsiD</fullName>
    </submittedName>
</protein>
<dbReference type="Pfam" id="PF00528">
    <property type="entry name" value="BPD_transp_1"/>
    <property type="match status" value="1"/>
</dbReference>
<dbReference type="AlphaFoldDB" id="A0A399EY57"/>
<dbReference type="CDD" id="cd06261">
    <property type="entry name" value="TM_PBP2"/>
    <property type="match status" value="1"/>
</dbReference>
<keyword evidence="5 7" id="KW-1133">Transmembrane helix</keyword>
<dbReference type="PANTHER" id="PTHR43386">
    <property type="entry name" value="OLIGOPEPTIDE TRANSPORT SYSTEM PERMEASE PROTEIN APPC"/>
    <property type="match status" value="1"/>
</dbReference>
<feature type="transmembrane region" description="Helical" evidence="7">
    <location>
        <begin position="259"/>
        <end position="280"/>
    </location>
</feature>
<dbReference type="SUPFAM" id="SSF161098">
    <property type="entry name" value="MetI-like"/>
    <property type="match status" value="1"/>
</dbReference>
<name>A0A399EY57_9DEIN</name>
<comment type="similarity">
    <text evidence="7">Belongs to the binding-protein-dependent transport system permease family.</text>
</comment>
<dbReference type="PANTHER" id="PTHR43386:SF23">
    <property type="entry name" value="ABC TRANSPORTER"/>
    <property type="match status" value="1"/>
</dbReference>
<dbReference type="InterPro" id="IPR050366">
    <property type="entry name" value="BP-dependent_transpt_permease"/>
</dbReference>
<feature type="domain" description="ABC transmembrane type-1" evidence="8">
    <location>
        <begin position="88"/>
        <end position="277"/>
    </location>
</feature>
<evidence type="ECO:0000313" key="10">
    <source>
        <dbReference type="Proteomes" id="UP000265341"/>
    </source>
</evidence>
<evidence type="ECO:0000256" key="5">
    <source>
        <dbReference type="ARBA" id="ARBA00022989"/>
    </source>
</evidence>
<evidence type="ECO:0000256" key="4">
    <source>
        <dbReference type="ARBA" id="ARBA00022692"/>
    </source>
</evidence>
<feature type="transmembrane region" description="Helical" evidence="7">
    <location>
        <begin position="127"/>
        <end position="147"/>
    </location>
</feature>
<evidence type="ECO:0000259" key="8">
    <source>
        <dbReference type="PROSITE" id="PS50928"/>
    </source>
</evidence>
<evidence type="ECO:0000256" key="3">
    <source>
        <dbReference type="ARBA" id="ARBA00022475"/>
    </source>
</evidence>
<dbReference type="PROSITE" id="PS50928">
    <property type="entry name" value="ABC_TM1"/>
    <property type="match status" value="1"/>
</dbReference>
<keyword evidence="6 7" id="KW-0472">Membrane</keyword>
<evidence type="ECO:0000313" key="9">
    <source>
        <dbReference type="EMBL" id="RIH87472.1"/>
    </source>
</evidence>
<evidence type="ECO:0000256" key="6">
    <source>
        <dbReference type="ARBA" id="ARBA00023136"/>
    </source>
</evidence>
<organism evidence="9 10">
    <name type="scientific">Calidithermus roseus</name>
    <dbReference type="NCBI Taxonomy" id="1644118"/>
    <lineage>
        <taxon>Bacteria</taxon>
        <taxon>Thermotogati</taxon>
        <taxon>Deinococcota</taxon>
        <taxon>Deinococci</taxon>
        <taxon>Thermales</taxon>
        <taxon>Thermaceae</taxon>
        <taxon>Calidithermus</taxon>
    </lineage>
</organism>
<accession>A0A399EY57</accession>
<feature type="transmembrane region" description="Helical" evidence="7">
    <location>
        <begin position="205"/>
        <end position="222"/>
    </location>
</feature>
<feature type="transmembrane region" description="Helical" evidence="7">
    <location>
        <begin position="90"/>
        <end position="115"/>
    </location>
</feature>
<feature type="transmembrane region" description="Helical" evidence="7">
    <location>
        <begin position="27"/>
        <end position="49"/>
    </location>
</feature>
<proteinExistence type="inferred from homology"/>
<dbReference type="EMBL" id="QWLA01000019">
    <property type="protein sequence ID" value="RIH87472.1"/>
    <property type="molecule type" value="Genomic_DNA"/>
</dbReference>
<dbReference type="Pfam" id="PF12911">
    <property type="entry name" value="OppC_N"/>
    <property type="match status" value="1"/>
</dbReference>
<keyword evidence="3" id="KW-1003">Cell membrane</keyword>
<dbReference type="GO" id="GO:0005886">
    <property type="term" value="C:plasma membrane"/>
    <property type="evidence" value="ECO:0007669"/>
    <property type="project" value="UniProtKB-SubCell"/>
</dbReference>
<dbReference type="GO" id="GO:0055085">
    <property type="term" value="P:transmembrane transport"/>
    <property type="evidence" value="ECO:0007669"/>
    <property type="project" value="InterPro"/>
</dbReference>
<dbReference type="InterPro" id="IPR025966">
    <property type="entry name" value="OppC_N"/>
</dbReference>
<keyword evidence="4 7" id="KW-0812">Transmembrane</keyword>